<dbReference type="InterPro" id="IPR045076">
    <property type="entry name" value="MutS"/>
</dbReference>
<dbReference type="PANTHER" id="PTHR48466">
    <property type="entry name" value="OS10G0509000 PROTEIN-RELATED"/>
    <property type="match status" value="1"/>
</dbReference>
<dbReference type="PIRSF" id="PIRSF005814">
    <property type="entry name" value="MutS_YshD"/>
    <property type="match status" value="1"/>
</dbReference>
<keyword evidence="5 7" id="KW-0694">RNA-binding</keyword>
<evidence type="ECO:0000256" key="2">
    <source>
        <dbReference type="ARBA" id="ARBA00022741"/>
    </source>
</evidence>
<dbReference type="HAMAP" id="MF_00092">
    <property type="entry name" value="MutS2"/>
    <property type="match status" value="1"/>
</dbReference>
<dbReference type="PANTHER" id="PTHR48466:SF2">
    <property type="entry name" value="OS10G0509000 PROTEIN"/>
    <property type="match status" value="1"/>
</dbReference>
<keyword evidence="8" id="KW-0175">Coiled coil</keyword>
<dbReference type="InterPro" id="IPR000432">
    <property type="entry name" value="DNA_mismatch_repair_MutS_C"/>
</dbReference>
<evidence type="ECO:0000256" key="1">
    <source>
        <dbReference type="ARBA" id="ARBA00022730"/>
    </source>
</evidence>
<keyword evidence="4 7" id="KW-0067">ATP-binding</keyword>
<evidence type="ECO:0000256" key="3">
    <source>
        <dbReference type="ARBA" id="ARBA00022801"/>
    </source>
</evidence>
<dbReference type="SUPFAM" id="SSF48334">
    <property type="entry name" value="DNA repair protein MutS, domain III"/>
    <property type="match status" value="1"/>
</dbReference>
<dbReference type="SUPFAM" id="SSF52540">
    <property type="entry name" value="P-loop containing nucleoside triphosphate hydrolases"/>
    <property type="match status" value="1"/>
</dbReference>
<dbReference type="InterPro" id="IPR005747">
    <property type="entry name" value="MutS2"/>
</dbReference>
<dbReference type="Pfam" id="PF00488">
    <property type="entry name" value="MutS_V"/>
    <property type="match status" value="1"/>
</dbReference>
<sequence length="815" mass="92041">MNYPVNLAEKLGFNQVKEEIKQLCLSPMGLEYADKMRFSDRFPLVKQWVEQVDEMSRILGEHGGEFPQTDYYDLRSYLSPLQLEGHYLSADEWRDWQRALTVLYETIRFFAAIDSAEYPEIHKITQHFLAKGAESEGDFRQIIPIIQDLDRVFDVNGQIKETASPALGDLRRKRIAEEQGLRKKLDSYLSQAYKEGWVSKDFSLTLRNGRMVIPLAAEHKRKIKGFVQDESDTGKTVFLEPADALAMNNEIKSLESAERREIIQILSKLSDRIRPLTPFLAHAFSWLGLIDFIRAKALWGSAHKAIKPTFIQDKPMVNWTDARHPLLEKSLEKIGKKIKPLTIRLEDDRRIMVVSGPNAGGKSVTLSTVGLLQFLFQSGCLVPLAEGSTMGFFSQLFLDMGDEQNLENELSTYSSHLSNMRHFLQHVNEKTLILVDEFGTGTEPSLGGAIAESILEKLADKGCYGAINTHFGNLKSLADRQKGLFNAAMRYDTEHLEPQFILDMGKPGSSFAFEIAQKIGLPKAIIENARKKLGKKQVDFDKLLLETETEKQIWESKNASLALANEQALSIKENYERLKNHVQEEQKAMLNAAKAEAKKIIQEANQRIEQTIRQIREKEADKEKTKELRADLADFVQKELKTVAPAPAKVVSETPGIVYANSPIAVGDWVVIKGSGDEPTLGQIMELKGKDAVISLGAIRSTIKLNRLQKIVAPKQQKKSTAPLRGIDINDRMAQFQLKLDIRGKRGEEVYVFLDQYINDCLLLGVPEVQILHGKGDGILRTLIREQLKRYREIKNITDEHADRGGAGITIVTFK</sequence>
<dbReference type="PROSITE" id="PS50828">
    <property type="entry name" value="SMR"/>
    <property type="match status" value="1"/>
</dbReference>
<dbReference type="EMBL" id="JBBKXX010000001">
    <property type="protein sequence ID" value="MFD3407456.1"/>
    <property type="molecule type" value="Genomic_DNA"/>
</dbReference>
<evidence type="ECO:0000256" key="8">
    <source>
        <dbReference type="SAM" id="Coils"/>
    </source>
</evidence>
<keyword evidence="1 7" id="KW-0699">rRNA-binding</keyword>
<feature type="binding site" evidence="7">
    <location>
        <begin position="356"/>
        <end position="363"/>
    </location>
    <ligand>
        <name>ATP</name>
        <dbReference type="ChEBI" id="CHEBI:30616"/>
    </ligand>
</feature>
<evidence type="ECO:0000313" key="10">
    <source>
        <dbReference type="EMBL" id="MFD3407456.1"/>
    </source>
</evidence>
<dbReference type="InterPro" id="IPR002625">
    <property type="entry name" value="Smr_dom"/>
</dbReference>
<dbReference type="Pfam" id="PF01713">
    <property type="entry name" value="Smr"/>
    <property type="match status" value="1"/>
</dbReference>
<proteinExistence type="inferred from homology"/>
<dbReference type="InterPro" id="IPR036187">
    <property type="entry name" value="DNA_mismatch_repair_MutS_sf"/>
</dbReference>
<comment type="function">
    <text evidence="7">Endonuclease that is involved in the suppression of homologous recombination and thus may have a key role in the control of bacterial genetic diversity.</text>
</comment>
<keyword evidence="6 7" id="KW-0238">DNA-binding</keyword>
<dbReference type="SMART" id="SM00533">
    <property type="entry name" value="MUTSd"/>
    <property type="match status" value="1"/>
</dbReference>
<keyword evidence="7" id="KW-0255">Endonuclease</keyword>
<comment type="caution">
    <text evidence="10">The sequence shown here is derived from an EMBL/GenBank/DDBJ whole genome shotgun (WGS) entry which is preliminary data.</text>
</comment>
<accession>A0ABW6DP02</accession>
<keyword evidence="3 7" id="KW-0378">Hydrolase</keyword>
<dbReference type="SMART" id="SM00463">
    <property type="entry name" value="SMR"/>
    <property type="match status" value="1"/>
</dbReference>
<reference evidence="10 11" key="1">
    <citation type="submission" date="2024-03" db="EMBL/GenBank/DDBJ databases">
        <title>Aquirufa genome sequencing.</title>
        <authorList>
            <person name="Pitt A."/>
            <person name="Hahn M.W."/>
        </authorList>
    </citation>
    <scope>NUCLEOTIDE SEQUENCE [LARGE SCALE GENOMIC DNA]</scope>
    <source>
        <strain evidence="10 11">HETE-83D</strain>
    </source>
</reference>
<gene>
    <name evidence="7" type="primary">mutS2</name>
    <name evidence="7" type="synonym">rqcU</name>
    <name evidence="10" type="ORF">SKC37_02200</name>
</gene>
<evidence type="ECO:0000256" key="6">
    <source>
        <dbReference type="ARBA" id="ARBA00023125"/>
    </source>
</evidence>
<dbReference type="EC" id="3.6.4.-" evidence="7"/>
<evidence type="ECO:0000259" key="9">
    <source>
        <dbReference type="PROSITE" id="PS50828"/>
    </source>
</evidence>
<keyword evidence="2 7" id="KW-0547">Nucleotide-binding</keyword>
<protein>
    <recommendedName>
        <fullName evidence="7">Endonuclease MutS2</fullName>
        <ecNumber evidence="7">3.1.-.-</ecNumber>
    </recommendedName>
    <alternativeName>
        <fullName evidence="7">Ribosome-associated protein quality control-upstream factor</fullName>
        <shortName evidence="7">RQC-upstream factor</shortName>
        <shortName evidence="7">RqcU</shortName>
        <ecNumber evidence="7">3.6.4.-</ecNumber>
    </alternativeName>
</protein>
<dbReference type="SMART" id="SM00534">
    <property type="entry name" value="MUTSac"/>
    <property type="match status" value="1"/>
</dbReference>
<comment type="subunit">
    <text evidence="7">Homodimer. Binds to stalled ribosomes, contacting rRNA.</text>
</comment>
<comment type="function">
    <text evidence="7">Acts as a ribosome collision sensor, splitting the ribosome into its 2 subunits. Detects stalled/collided 70S ribosomes which it binds and splits by an ATP-hydrolysis driven conformational change. Acts upstream of the ribosome quality control system (RQC), a ribosome-associated complex that mediates the extraction of incompletely synthesized nascent chains from stalled ribosomes and their subsequent degradation. Probably generates substrates for RQC.</text>
</comment>
<dbReference type="InterPro" id="IPR036063">
    <property type="entry name" value="Smr_dom_sf"/>
</dbReference>
<keyword evidence="11" id="KW-1185">Reference proteome</keyword>
<dbReference type="InterPro" id="IPR027417">
    <property type="entry name" value="P-loop_NTPase"/>
</dbReference>
<evidence type="ECO:0000256" key="5">
    <source>
        <dbReference type="ARBA" id="ARBA00022884"/>
    </source>
</evidence>
<dbReference type="Gene3D" id="3.30.1370.110">
    <property type="match status" value="1"/>
</dbReference>
<evidence type="ECO:0000313" key="11">
    <source>
        <dbReference type="Proteomes" id="UP001598019"/>
    </source>
</evidence>
<dbReference type="RefSeq" id="WP_377979897.1">
    <property type="nucleotide sequence ID" value="NZ_JBBKXX010000001.1"/>
</dbReference>
<dbReference type="Gene3D" id="3.40.50.300">
    <property type="entry name" value="P-loop containing nucleotide triphosphate hydrolases"/>
    <property type="match status" value="1"/>
</dbReference>
<evidence type="ECO:0000256" key="4">
    <source>
        <dbReference type="ARBA" id="ARBA00022840"/>
    </source>
</evidence>
<dbReference type="InterPro" id="IPR007696">
    <property type="entry name" value="DNA_mismatch_repair_MutS_core"/>
</dbReference>
<dbReference type="Proteomes" id="UP001598019">
    <property type="component" value="Unassembled WGS sequence"/>
</dbReference>
<feature type="domain" description="Smr" evidence="9">
    <location>
        <begin position="740"/>
        <end position="815"/>
    </location>
</feature>
<evidence type="ECO:0000256" key="7">
    <source>
        <dbReference type="HAMAP-Rule" id="MF_00092"/>
    </source>
</evidence>
<organism evidence="10 11">
    <name type="scientific">Aquirufa esocilacus</name>
    <dbReference type="NCBI Taxonomy" id="3096513"/>
    <lineage>
        <taxon>Bacteria</taxon>
        <taxon>Pseudomonadati</taxon>
        <taxon>Bacteroidota</taxon>
        <taxon>Cytophagia</taxon>
        <taxon>Cytophagales</taxon>
        <taxon>Flectobacillaceae</taxon>
        <taxon>Aquirufa</taxon>
    </lineage>
</organism>
<name>A0ABW6DP02_9BACT</name>
<dbReference type="NCBIfam" id="TIGR01069">
    <property type="entry name" value="mutS2"/>
    <property type="match status" value="1"/>
</dbReference>
<feature type="coiled-coil region" evidence="8">
    <location>
        <begin position="561"/>
        <end position="628"/>
    </location>
</feature>
<dbReference type="EC" id="3.1.-.-" evidence="7"/>
<keyword evidence="7" id="KW-0540">Nuclease</keyword>
<dbReference type="SUPFAM" id="SSF160443">
    <property type="entry name" value="SMR domain-like"/>
    <property type="match status" value="1"/>
</dbReference>
<comment type="similarity">
    <text evidence="7">Belongs to the DNA mismatch repair MutS family. MutS2 subfamily.</text>
</comment>